<accession>A0A1S6HUF0</accession>
<dbReference type="SUPFAM" id="SSF53850">
    <property type="entry name" value="Periplasmic binding protein-like II"/>
    <property type="match status" value="1"/>
</dbReference>
<sequence length="294" mass="32726">MRVLRIILVLIFGLIIPFATSAKDKTLEMVILGENDTYSGANDGEDNIIVSVWNMILAKSQKPKAKSQKPKAKSQTQLIIDYQQVSMSRSWSELIRLDNACVMNKLITADRLAIAEYSHYPLSVFPPVRLITLASNKSRFTSPFSFQQLENNPDLKLGVVKSRTYGVELDNQIVKHAAQVFTRGGVDSSDKLVDMLLVGRVDGILEYTLSVEDYLQDEGLDDKIIALPIENNAALMIGYMACSKTTKGLAIIDVIDSSYATSGFSQQYIEMHLNHFGQVEAEILKPKLESLFAN</sequence>
<evidence type="ECO:0000313" key="2">
    <source>
        <dbReference type="Proteomes" id="UP000189545"/>
    </source>
</evidence>
<protein>
    <recommendedName>
        <fullName evidence="3">Solute-binding protein family 3/N-terminal domain-containing protein</fullName>
    </recommendedName>
</protein>
<dbReference type="EMBL" id="CP014782">
    <property type="protein sequence ID" value="AQS39175.1"/>
    <property type="molecule type" value="Genomic_DNA"/>
</dbReference>
<dbReference type="RefSeq" id="WP_169915859.1">
    <property type="nucleotide sequence ID" value="NZ_CP014782.1"/>
</dbReference>
<name>A0A1S6HUF0_9GAMM</name>
<dbReference type="STRING" id="225848.Sps_04060"/>
<keyword evidence="2" id="KW-1185">Reference proteome</keyword>
<dbReference type="KEGG" id="spsw:Sps_04060"/>
<dbReference type="AlphaFoldDB" id="A0A1S6HUF0"/>
<evidence type="ECO:0000313" key="1">
    <source>
        <dbReference type="EMBL" id="AQS39175.1"/>
    </source>
</evidence>
<proteinExistence type="predicted"/>
<organism evidence="1 2">
    <name type="scientific">Shewanella psychrophila</name>
    <dbReference type="NCBI Taxonomy" id="225848"/>
    <lineage>
        <taxon>Bacteria</taxon>
        <taxon>Pseudomonadati</taxon>
        <taxon>Pseudomonadota</taxon>
        <taxon>Gammaproteobacteria</taxon>
        <taxon>Alteromonadales</taxon>
        <taxon>Shewanellaceae</taxon>
        <taxon>Shewanella</taxon>
    </lineage>
</organism>
<gene>
    <name evidence="1" type="ORF">Sps_04060</name>
</gene>
<dbReference type="Proteomes" id="UP000189545">
    <property type="component" value="Chromosome"/>
</dbReference>
<reference evidence="1 2" key="1">
    <citation type="submission" date="2016-03" db="EMBL/GenBank/DDBJ databases">
        <title>Complete genome sequence of Shewanella psychrophila WP2, a deep sea bacterium isolated from west Pacific sediment.</title>
        <authorList>
            <person name="Xu G."/>
            <person name="Jian H."/>
        </authorList>
    </citation>
    <scope>NUCLEOTIDE SEQUENCE [LARGE SCALE GENOMIC DNA]</scope>
    <source>
        <strain evidence="1 2">WP2</strain>
    </source>
</reference>
<evidence type="ECO:0008006" key="3">
    <source>
        <dbReference type="Google" id="ProtNLM"/>
    </source>
</evidence>